<accession>A0A1E5FY69</accession>
<gene>
    <name evidence="2" type="ORF">A142_02480</name>
</gene>
<evidence type="ECO:0000256" key="1">
    <source>
        <dbReference type="SAM" id="Phobius"/>
    </source>
</evidence>
<dbReference type="RefSeq" id="WP_019824563.1">
    <property type="nucleotide sequence ID" value="NZ_AJZD02000003.1"/>
</dbReference>
<dbReference type="EMBL" id="AJZD02000003">
    <property type="protein sequence ID" value="OEF95449.1"/>
    <property type="molecule type" value="Genomic_DNA"/>
</dbReference>
<keyword evidence="1" id="KW-0472">Membrane</keyword>
<dbReference type="AlphaFoldDB" id="A0A1E5FY69"/>
<dbReference type="CDD" id="cd21871">
    <property type="entry name" value="VscT2"/>
    <property type="match status" value="1"/>
</dbReference>
<feature type="transmembrane region" description="Helical" evidence="1">
    <location>
        <begin position="165"/>
        <end position="183"/>
    </location>
</feature>
<evidence type="ECO:0000313" key="3">
    <source>
        <dbReference type="Proteomes" id="UP000094802"/>
    </source>
</evidence>
<dbReference type="OrthoDB" id="6454529at2"/>
<keyword evidence="1" id="KW-0812">Transmembrane</keyword>
<name>A0A1E5FY69_VIBSP</name>
<feature type="transmembrane region" description="Helical" evidence="1">
    <location>
        <begin position="27"/>
        <end position="44"/>
    </location>
</feature>
<keyword evidence="1" id="KW-1133">Transmembrane helix</keyword>
<reference evidence="2 3" key="1">
    <citation type="journal article" date="2012" name="Science">
        <title>Ecological populations of bacteria act as socially cohesive units of antibiotic production and resistance.</title>
        <authorList>
            <person name="Cordero O.X."/>
            <person name="Wildschutte H."/>
            <person name="Kirkup B."/>
            <person name="Proehl S."/>
            <person name="Ngo L."/>
            <person name="Hussain F."/>
            <person name="Le Roux F."/>
            <person name="Mincer T."/>
            <person name="Polz M.F."/>
        </authorList>
    </citation>
    <scope>NUCLEOTIDE SEQUENCE [LARGE SCALE GENOMIC DNA]</scope>
    <source>
        <strain evidence="2 3">12E03</strain>
    </source>
</reference>
<proteinExistence type="predicted"/>
<dbReference type="InterPro" id="IPR059196">
    <property type="entry name" value="VscT2-like"/>
</dbReference>
<evidence type="ECO:0000313" key="2">
    <source>
        <dbReference type="EMBL" id="OEF95449.1"/>
    </source>
</evidence>
<comment type="caution">
    <text evidence="2">The sequence shown here is derived from an EMBL/GenBank/DDBJ whole genome shotgun (WGS) entry which is preliminary data.</text>
</comment>
<organism evidence="2 3">
    <name type="scientific">Vibrio splendidus 12E03</name>
    <dbReference type="NCBI Taxonomy" id="1191305"/>
    <lineage>
        <taxon>Bacteria</taxon>
        <taxon>Pseudomonadati</taxon>
        <taxon>Pseudomonadota</taxon>
        <taxon>Gammaproteobacteria</taxon>
        <taxon>Vibrionales</taxon>
        <taxon>Vibrionaceae</taxon>
        <taxon>Vibrio</taxon>
    </lineage>
</organism>
<protein>
    <submittedName>
        <fullName evidence="2">Type III secretion system apparatus protein VscT2</fullName>
    </submittedName>
</protein>
<feature type="transmembrane region" description="Helical" evidence="1">
    <location>
        <begin position="6"/>
        <end position="22"/>
    </location>
</feature>
<sequence length="227" mass="25638">MGELLFPNWMLFAGFFLFLKIYNPTRLYLDNITCLAIAAAIAIFVDSSQLDQIPTFAWVITAVIFAMFSSVPYWLSGTVGSVIQQLLLLNEQSVQDKRFTDESEALAKISSLTFLVYALQSGTLFRPIIDVIAHSNETNLNLDFESLFFLITDSLKMMVIVAGKYIIIMLAITVCCGYVDLFFKKASLSLFVTPNIKAIVVIILLNLWLLNDQFYVFKQMMQKVGYG</sequence>
<feature type="transmembrane region" description="Helical" evidence="1">
    <location>
        <begin position="189"/>
        <end position="210"/>
    </location>
</feature>
<dbReference type="Proteomes" id="UP000094802">
    <property type="component" value="Unassembled WGS sequence"/>
</dbReference>
<feature type="transmembrane region" description="Helical" evidence="1">
    <location>
        <begin position="56"/>
        <end position="75"/>
    </location>
</feature>